<name>A0A5A5TK21_9CHLR</name>
<dbReference type="Proteomes" id="UP000322530">
    <property type="component" value="Unassembled WGS sequence"/>
</dbReference>
<comment type="caution">
    <text evidence="2">The sequence shown here is derived from an EMBL/GenBank/DDBJ whole genome shotgun (WGS) entry which is preliminary data.</text>
</comment>
<dbReference type="RefSeq" id="WP_149404256.1">
    <property type="nucleotide sequence ID" value="NZ_BIXY01000111.1"/>
</dbReference>
<dbReference type="OrthoDB" id="164232at2"/>
<protein>
    <recommendedName>
        <fullName evidence="1">Transposase IS204/IS1001/IS1096/IS1165 DDE domain-containing protein</fullName>
    </recommendedName>
</protein>
<dbReference type="Pfam" id="PF01610">
    <property type="entry name" value="DDE_Tnp_ISL3"/>
    <property type="match status" value="1"/>
</dbReference>
<dbReference type="EMBL" id="BIXY01000111">
    <property type="protein sequence ID" value="GCF11426.1"/>
    <property type="molecule type" value="Genomic_DNA"/>
</dbReference>
<dbReference type="InterPro" id="IPR002560">
    <property type="entry name" value="Transposase_DDE"/>
</dbReference>
<evidence type="ECO:0000313" key="2">
    <source>
        <dbReference type="EMBL" id="GCF11426.1"/>
    </source>
</evidence>
<evidence type="ECO:0000313" key="3">
    <source>
        <dbReference type="Proteomes" id="UP000322530"/>
    </source>
</evidence>
<reference evidence="2 3" key="1">
    <citation type="submission" date="2019-01" db="EMBL/GenBank/DDBJ databases">
        <title>Draft genome sequence of Dictyobacter sp. Uno17.</title>
        <authorList>
            <person name="Wang C.M."/>
            <person name="Zheng Y."/>
            <person name="Sakai Y."/>
            <person name="Abe K."/>
            <person name="Yokota A."/>
            <person name="Yabe S."/>
        </authorList>
    </citation>
    <scope>NUCLEOTIDE SEQUENCE [LARGE SCALE GENOMIC DNA]</scope>
    <source>
        <strain evidence="2 3">Uno17</strain>
    </source>
</reference>
<evidence type="ECO:0000259" key="1">
    <source>
        <dbReference type="Pfam" id="PF01610"/>
    </source>
</evidence>
<organism evidence="2 3">
    <name type="scientific">Dictyobacter arantiisoli</name>
    <dbReference type="NCBI Taxonomy" id="2014874"/>
    <lineage>
        <taxon>Bacteria</taxon>
        <taxon>Bacillati</taxon>
        <taxon>Chloroflexota</taxon>
        <taxon>Ktedonobacteria</taxon>
        <taxon>Ktedonobacterales</taxon>
        <taxon>Dictyobacteraceae</taxon>
        <taxon>Dictyobacter</taxon>
    </lineage>
</organism>
<dbReference type="AlphaFoldDB" id="A0A5A5TK21"/>
<dbReference type="PANTHER" id="PTHR33498:SF1">
    <property type="entry name" value="TRANSPOSASE FOR INSERTION SEQUENCE ELEMENT IS1557"/>
    <property type="match status" value="1"/>
</dbReference>
<proteinExistence type="predicted"/>
<accession>A0A5A5TK21</accession>
<dbReference type="InterPro" id="IPR047951">
    <property type="entry name" value="Transpos_ISL3"/>
</dbReference>
<gene>
    <name evidence="2" type="ORF">KDI_49900</name>
</gene>
<dbReference type="PANTHER" id="PTHR33498">
    <property type="entry name" value="TRANSPOSASE FOR INSERTION SEQUENCE ELEMENT IS1557"/>
    <property type="match status" value="1"/>
</dbReference>
<feature type="domain" description="Transposase IS204/IS1001/IS1096/IS1165 DDE" evidence="1">
    <location>
        <begin position="11"/>
        <end position="139"/>
    </location>
</feature>
<keyword evidence="3" id="KW-1185">Reference proteome</keyword>
<sequence>MASSDTLDHGRKQHLFLRAQEALTPDQQKERTRIASHLPDFEVAWQLKEVLRTWYATATTETAEKQLDDWINQVREKGPDALRQALSAFTKWKQEILAFFRFLPTRISNGFVEGKNNRTKAIMRQAYGYRNLGNLRLRILIGEVV</sequence>